<proteinExistence type="predicted"/>
<dbReference type="Proteomes" id="UP000323506">
    <property type="component" value="Chromosome A11"/>
</dbReference>
<dbReference type="AlphaFoldDB" id="A0A5D2EV09"/>
<reference evidence="2 3" key="1">
    <citation type="submission" date="2019-06" db="EMBL/GenBank/DDBJ databases">
        <title>WGS assembly of Gossypium darwinii.</title>
        <authorList>
            <person name="Chen Z.J."/>
            <person name="Sreedasyam A."/>
            <person name="Ando A."/>
            <person name="Song Q."/>
            <person name="De L."/>
            <person name="Hulse-Kemp A."/>
            <person name="Ding M."/>
            <person name="Ye W."/>
            <person name="Kirkbride R."/>
            <person name="Jenkins J."/>
            <person name="Plott C."/>
            <person name="Lovell J."/>
            <person name="Lin Y.-M."/>
            <person name="Vaughn R."/>
            <person name="Liu B."/>
            <person name="Li W."/>
            <person name="Simpson S."/>
            <person name="Scheffler B."/>
            <person name="Saski C."/>
            <person name="Grover C."/>
            <person name="Hu G."/>
            <person name="Conover J."/>
            <person name="Carlson J."/>
            <person name="Shu S."/>
            <person name="Boston L."/>
            <person name="Williams M."/>
            <person name="Peterson D."/>
            <person name="Mcgee K."/>
            <person name="Jones D."/>
            <person name="Wendel J."/>
            <person name="Stelly D."/>
            <person name="Grimwood J."/>
            <person name="Schmutz J."/>
        </authorList>
    </citation>
    <scope>NUCLEOTIDE SEQUENCE [LARGE SCALE GENOMIC DNA]</scope>
    <source>
        <strain evidence="2">1808015.09</strain>
    </source>
</reference>
<evidence type="ECO:0000313" key="3">
    <source>
        <dbReference type="Proteomes" id="UP000323506"/>
    </source>
</evidence>
<organism evidence="2 3">
    <name type="scientific">Gossypium darwinii</name>
    <name type="common">Darwin's cotton</name>
    <name type="synonym">Gossypium barbadense var. darwinii</name>
    <dbReference type="NCBI Taxonomy" id="34276"/>
    <lineage>
        <taxon>Eukaryota</taxon>
        <taxon>Viridiplantae</taxon>
        <taxon>Streptophyta</taxon>
        <taxon>Embryophyta</taxon>
        <taxon>Tracheophyta</taxon>
        <taxon>Spermatophyta</taxon>
        <taxon>Magnoliopsida</taxon>
        <taxon>eudicotyledons</taxon>
        <taxon>Gunneridae</taxon>
        <taxon>Pentapetalae</taxon>
        <taxon>rosids</taxon>
        <taxon>malvids</taxon>
        <taxon>Malvales</taxon>
        <taxon>Malvaceae</taxon>
        <taxon>Malvoideae</taxon>
        <taxon>Gossypium</taxon>
    </lineage>
</organism>
<dbReference type="PANTHER" id="PTHR35021">
    <property type="match status" value="1"/>
</dbReference>
<dbReference type="EMBL" id="CM017698">
    <property type="protein sequence ID" value="TYG96819.1"/>
    <property type="molecule type" value="Genomic_DNA"/>
</dbReference>
<accession>A0A5D2EV09</accession>
<name>A0A5D2EV09_GOSDA</name>
<sequence>MQRYSIRKYLLWQNWGKPSRNSYKPTSQYPWHQLFQHKQYQHTERKPRKKSENGKQKSSKATGFPIKILKLPQTYCGSNRKCWWKAAELFPSNMEEWCTPKDSGWGQLKKWAGTLNMGKKFSFEVKFADNMLENISLACSACSMNFGEG</sequence>
<feature type="region of interest" description="Disordered" evidence="1">
    <location>
        <begin position="40"/>
        <end position="62"/>
    </location>
</feature>
<evidence type="ECO:0000256" key="1">
    <source>
        <dbReference type="SAM" id="MobiDB-lite"/>
    </source>
</evidence>
<gene>
    <name evidence="2" type="ORF">ES288_A11G383600v1</name>
</gene>
<evidence type="ECO:0000313" key="2">
    <source>
        <dbReference type="EMBL" id="TYG96819.1"/>
    </source>
</evidence>
<protein>
    <submittedName>
        <fullName evidence="2">Uncharacterized protein</fullName>
    </submittedName>
</protein>
<keyword evidence="3" id="KW-1185">Reference proteome</keyword>
<dbReference type="PANTHER" id="PTHR35021:SF8">
    <property type="entry name" value="FIBER PROTEIN FB17"/>
    <property type="match status" value="1"/>
</dbReference>